<evidence type="ECO:0000256" key="3">
    <source>
        <dbReference type="ARBA" id="ARBA00022448"/>
    </source>
</evidence>
<feature type="transmembrane region" description="Helical" evidence="9">
    <location>
        <begin position="84"/>
        <end position="106"/>
    </location>
</feature>
<evidence type="ECO:0000256" key="2">
    <source>
        <dbReference type="ARBA" id="ARBA00006175"/>
    </source>
</evidence>
<comment type="subcellular location">
    <subcellularLocation>
        <location evidence="1">Cell membrane</location>
        <topology evidence="1">Multi-pass membrane protein</topology>
    </subcellularLocation>
</comment>
<dbReference type="PANTHER" id="PTHR19139:SF199">
    <property type="entry name" value="MIP17260P"/>
    <property type="match status" value="1"/>
</dbReference>
<feature type="transmembrane region" description="Helical" evidence="9">
    <location>
        <begin position="35"/>
        <end position="57"/>
    </location>
</feature>
<evidence type="ECO:0000256" key="5">
    <source>
        <dbReference type="ARBA" id="ARBA00022692"/>
    </source>
</evidence>
<evidence type="ECO:0000256" key="6">
    <source>
        <dbReference type="ARBA" id="ARBA00022989"/>
    </source>
</evidence>
<dbReference type="InterPro" id="IPR022357">
    <property type="entry name" value="MIP_CS"/>
</dbReference>
<dbReference type="GO" id="GO:0015250">
    <property type="term" value="F:water channel activity"/>
    <property type="evidence" value="ECO:0007669"/>
    <property type="project" value="TreeGrafter"/>
</dbReference>
<keyword evidence="4" id="KW-1003">Cell membrane</keyword>
<dbReference type="Proteomes" id="UP000051802">
    <property type="component" value="Unassembled WGS sequence"/>
</dbReference>
<comment type="similarity">
    <text evidence="2 8">Belongs to the MIP/aquaporin (TC 1.A.8) family.</text>
</comment>
<sequence>MKKCAAESLGTFWLVLGGCGSAVFAAQAGGDSNPLGLGYLGVSLAFGVAVATAAFAFGPVSGGHFNPAVSFGLWIAGRFPGRHLPAYVVAQVVGGLLAGALMWVIVTANPDFLSFGGAGTFATNGFGNFSPGGYPMEVAFLAEAVLTAVFLCVILAVTRPRATAGAAPLAIGAALALIHMISIPLTNTSVNPARSTAVAAFVGESAAYMPMHQLWLFWLAPCVGALAGALVYRYVNSERAEAA</sequence>
<dbReference type="Gene3D" id="1.20.1080.10">
    <property type="entry name" value="Glycerol uptake facilitator protein"/>
    <property type="match status" value="1"/>
</dbReference>
<name>A0A0R0AIW1_9GAMM</name>
<keyword evidence="3 8" id="KW-0813">Transport</keyword>
<keyword evidence="6 9" id="KW-1133">Transmembrane helix</keyword>
<feature type="transmembrane region" description="Helical" evidence="9">
    <location>
        <begin position="138"/>
        <end position="157"/>
    </location>
</feature>
<dbReference type="InterPro" id="IPR000425">
    <property type="entry name" value="MIP"/>
</dbReference>
<evidence type="ECO:0000313" key="10">
    <source>
        <dbReference type="EMBL" id="KRG40728.1"/>
    </source>
</evidence>
<evidence type="ECO:0000256" key="1">
    <source>
        <dbReference type="ARBA" id="ARBA00004651"/>
    </source>
</evidence>
<gene>
    <name evidence="10" type="ORF">ARC20_12585</name>
</gene>
<reference evidence="10 11" key="1">
    <citation type="submission" date="2015-10" db="EMBL/GenBank/DDBJ databases">
        <title>Genome sequencing and analysis of members of genus Stenotrophomonas.</title>
        <authorList>
            <person name="Patil P.P."/>
            <person name="Midha S."/>
            <person name="Patil P.B."/>
        </authorList>
    </citation>
    <scope>NUCLEOTIDE SEQUENCE [LARGE SCALE GENOMIC DNA]</scope>
    <source>
        <strain evidence="10 11">JCM 16536</strain>
    </source>
</reference>
<keyword evidence="5 8" id="KW-0812">Transmembrane</keyword>
<dbReference type="PROSITE" id="PS00221">
    <property type="entry name" value="MIP"/>
    <property type="match status" value="1"/>
</dbReference>
<evidence type="ECO:0000256" key="4">
    <source>
        <dbReference type="ARBA" id="ARBA00022475"/>
    </source>
</evidence>
<feature type="transmembrane region" description="Helical" evidence="9">
    <location>
        <begin position="164"/>
        <end position="185"/>
    </location>
</feature>
<dbReference type="AlphaFoldDB" id="A0A0R0AIW1"/>
<dbReference type="Pfam" id="PF00230">
    <property type="entry name" value="MIP"/>
    <property type="match status" value="1"/>
</dbReference>
<organism evidence="10 11">
    <name type="scientific">Stenotrophomonas panacihumi</name>
    <dbReference type="NCBI Taxonomy" id="676599"/>
    <lineage>
        <taxon>Bacteria</taxon>
        <taxon>Pseudomonadati</taxon>
        <taxon>Pseudomonadota</taxon>
        <taxon>Gammaproteobacteria</taxon>
        <taxon>Lysobacterales</taxon>
        <taxon>Lysobacteraceae</taxon>
        <taxon>Stenotrophomonas</taxon>
    </lineage>
</organism>
<dbReference type="NCBIfam" id="NF003838">
    <property type="entry name" value="PRK05420.1"/>
    <property type="match status" value="1"/>
</dbReference>
<dbReference type="PRINTS" id="PR00783">
    <property type="entry name" value="MINTRINSICP"/>
</dbReference>
<evidence type="ECO:0000256" key="9">
    <source>
        <dbReference type="SAM" id="Phobius"/>
    </source>
</evidence>
<dbReference type="GO" id="GO:0005886">
    <property type="term" value="C:plasma membrane"/>
    <property type="evidence" value="ECO:0007669"/>
    <property type="project" value="UniProtKB-SubCell"/>
</dbReference>
<dbReference type="STRING" id="676599.ARC20_12585"/>
<evidence type="ECO:0000256" key="8">
    <source>
        <dbReference type="RuleBase" id="RU000477"/>
    </source>
</evidence>
<dbReference type="EMBL" id="LLXU01000095">
    <property type="protein sequence ID" value="KRG40728.1"/>
    <property type="molecule type" value="Genomic_DNA"/>
</dbReference>
<evidence type="ECO:0000256" key="7">
    <source>
        <dbReference type="ARBA" id="ARBA00023136"/>
    </source>
</evidence>
<keyword evidence="11" id="KW-1185">Reference proteome</keyword>
<dbReference type="SUPFAM" id="SSF81338">
    <property type="entry name" value="Aquaporin-like"/>
    <property type="match status" value="1"/>
</dbReference>
<dbReference type="InterPro" id="IPR034294">
    <property type="entry name" value="Aquaporin_transptr"/>
</dbReference>
<dbReference type="PANTHER" id="PTHR19139">
    <property type="entry name" value="AQUAPORIN TRANSPORTER"/>
    <property type="match status" value="1"/>
</dbReference>
<dbReference type="PROSITE" id="PS51257">
    <property type="entry name" value="PROKAR_LIPOPROTEIN"/>
    <property type="match status" value="1"/>
</dbReference>
<comment type="caution">
    <text evidence="10">The sequence shown here is derived from an EMBL/GenBank/DDBJ whole genome shotgun (WGS) entry which is preliminary data.</text>
</comment>
<protein>
    <submittedName>
        <fullName evidence="10">Porin</fullName>
    </submittedName>
</protein>
<evidence type="ECO:0000313" key="11">
    <source>
        <dbReference type="Proteomes" id="UP000051802"/>
    </source>
</evidence>
<keyword evidence="7 9" id="KW-0472">Membrane</keyword>
<proteinExistence type="inferred from homology"/>
<dbReference type="OrthoDB" id="9807293at2"/>
<dbReference type="PRINTS" id="PR02019">
    <property type="entry name" value="AQUAPORIN7"/>
</dbReference>
<dbReference type="InterPro" id="IPR023271">
    <property type="entry name" value="Aquaporin-like"/>
</dbReference>
<accession>A0A0R0AIW1</accession>
<feature type="transmembrane region" description="Helical" evidence="9">
    <location>
        <begin position="215"/>
        <end position="235"/>
    </location>
</feature>